<dbReference type="Proteomes" id="UP000799118">
    <property type="component" value="Unassembled WGS sequence"/>
</dbReference>
<dbReference type="AlphaFoldDB" id="A0A6A4GWG7"/>
<evidence type="ECO:0000313" key="1">
    <source>
        <dbReference type="EMBL" id="KAE9389385.1"/>
    </source>
</evidence>
<dbReference type="EMBL" id="ML769699">
    <property type="protein sequence ID" value="KAE9389385.1"/>
    <property type="molecule type" value="Genomic_DNA"/>
</dbReference>
<sequence length="99" mass="10959">MLKWVLFEDTWRRRFNHRSITTFQPFSHAAALPLLPTTTLISLELDESNPPEGRLTFFTANVSLVPSTYLEITANVGGVTYTIGNLDLNAASNSFSIAA</sequence>
<proteinExistence type="predicted"/>
<protein>
    <submittedName>
        <fullName evidence="1">Uncharacterized protein</fullName>
    </submittedName>
</protein>
<gene>
    <name evidence="1" type="ORF">BT96DRAFT_401401</name>
</gene>
<name>A0A6A4GWG7_9AGAR</name>
<organism evidence="1 2">
    <name type="scientific">Gymnopus androsaceus JB14</name>
    <dbReference type="NCBI Taxonomy" id="1447944"/>
    <lineage>
        <taxon>Eukaryota</taxon>
        <taxon>Fungi</taxon>
        <taxon>Dikarya</taxon>
        <taxon>Basidiomycota</taxon>
        <taxon>Agaricomycotina</taxon>
        <taxon>Agaricomycetes</taxon>
        <taxon>Agaricomycetidae</taxon>
        <taxon>Agaricales</taxon>
        <taxon>Marasmiineae</taxon>
        <taxon>Omphalotaceae</taxon>
        <taxon>Gymnopus</taxon>
    </lineage>
</organism>
<reference evidence="1" key="1">
    <citation type="journal article" date="2019" name="Environ. Microbiol.">
        <title>Fungal ecological strategies reflected in gene transcription - a case study of two litter decomposers.</title>
        <authorList>
            <person name="Barbi F."/>
            <person name="Kohler A."/>
            <person name="Barry K."/>
            <person name="Baskaran P."/>
            <person name="Daum C."/>
            <person name="Fauchery L."/>
            <person name="Ihrmark K."/>
            <person name="Kuo A."/>
            <person name="LaButti K."/>
            <person name="Lipzen A."/>
            <person name="Morin E."/>
            <person name="Grigoriev I.V."/>
            <person name="Henrissat B."/>
            <person name="Lindahl B."/>
            <person name="Martin F."/>
        </authorList>
    </citation>
    <scope>NUCLEOTIDE SEQUENCE</scope>
    <source>
        <strain evidence="1">JB14</strain>
    </source>
</reference>
<accession>A0A6A4GWG7</accession>
<keyword evidence="2" id="KW-1185">Reference proteome</keyword>
<evidence type="ECO:0000313" key="2">
    <source>
        <dbReference type="Proteomes" id="UP000799118"/>
    </source>
</evidence>